<reference evidence="5 6" key="1">
    <citation type="submission" date="2016-11" db="EMBL/GenBank/DDBJ databases">
        <authorList>
            <person name="Jaros S."/>
            <person name="Januszkiewicz K."/>
            <person name="Wedrychowicz H."/>
        </authorList>
    </citation>
    <scope>NUCLEOTIDE SEQUENCE [LARGE SCALE GENOMIC DNA]</scope>
    <source>
        <strain evidence="5 6">DSM 26897</strain>
    </source>
</reference>
<dbReference type="PANTHER" id="PTHR33204:SF29">
    <property type="entry name" value="TRANSCRIPTIONAL REGULATOR"/>
    <property type="match status" value="1"/>
</dbReference>
<evidence type="ECO:0000313" key="6">
    <source>
        <dbReference type="Proteomes" id="UP000184368"/>
    </source>
</evidence>
<organism evidence="5 6">
    <name type="scientific">Cnuella takakiae</name>
    <dbReference type="NCBI Taxonomy" id="1302690"/>
    <lineage>
        <taxon>Bacteria</taxon>
        <taxon>Pseudomonadati</taxon>
        <taxon>Bacteroidota</taxon>
        <taxon>Chitinophagia</taxon>
        <taxon>Chitinophagales</taxon>
        <taxon>Chitinophagaceae</taxon>
        <taxon>Cnuella</taxon>
    </lineage>
</organism>
<dbReference type="STRING" id="1302690.BUE76_22635"/>
<evidence type="ECO:0000256" key="1">
    <source>
        <dbReference type="ARBA" id="ARBA00023015"/>
    </source>
</evidence>
<proteinExistence type="predicted"/>
<protein>
    <submittedName>
        <fullName evidence="5">Transcriptional regulator, HxlR family</fullName>
    </submittedName>
</protein>
<dbReference type="AlphaFoldDB" id="A0A1M4Z0H5"/>
<dbReference type="SUPFAM" id="SSF46785">
    <property type="entry name" value="Winged helix' DNA-binding domain"/>
    <property type="match status" value="1"/>
</dbReference>
<dbReference type="Gene3D" id="1.10.10.10">
    <property type="entry name" value="Winged helix-like DNA-binding domain superfamily/Winged helix DNA-binding domain"/>
    <property type="match status" value="1"/>
</dbReference>
<dbReference type="Proteomes" id="UP000184368">
    <property type="component" value="Unassembled WGS sequence"/>
</dbReference>
<dbReference type="InterPro" id="IPR036388">
    <property type="entry name" value="WH-like_DNA-bd_sf"/>
</dbReference>
<name>A0A1M4Z0H5_9BACT</name>
<feature type="domain" description="HTH hxlR-type" evidence="4">
    <location>
        <begin position="12"/>
        <end position="110"/>
    </location>
</feature>
<evidence type="ECO:0000259" key="4">
    <source>
        <dbReference type="PROSITE" id="PS51118"/>
    </source>
</evidence>
<dbReference type="PROSITE" id="PS51118">
    <property type="entry name" value="HTH_HXLR"/>
    <property type="match status" value="1"/>
</dbReference>
<dbReference type="Pfam" id="PF01638">
    <property type="entry name" value="HxlR"/>
    <property type="match status" value="1"/>
</dbReference>
<keyword evidence="6" id="KW-1185">Reference proteome</keyword>
<sequence length="126" mass="14504">MYERKIAIDDQCGLDLLREVLNGKWKFHLLWYIGNGVQRPSELARKIPEAARRVLNMQLAQLEEHELVSKKVYHQLPLKVEYSLTEKGQSLLPLIGALGYWGDDNRDFLQRVIGKTNRFSSPAVAV</sequence>
<dbReference type="OrthoDB" id="8231503at2"/>
<dbReference type="RefSeq" id="WP_073041688.1">
    <property type="nucleotide sequence ID" value="NZ_FQUO01000005.1"/>
</dbReference>
<keyword evidence="2" id="KW-0238">DNA-binding</keyword>
<dbReference type="EMBL" id="FQUO01000005">
    <property type="protein sequence ID" value="SHF11559.1"/>
    <property type="molecule type" value="Genomic_DNA"/>
</dbReference>
<dbReference type="GO" id="GO:0003677">
    <property type="term" value="F:DNA binding"/>
    <property type="evidence" value="ECO:0007669"/>
    <property type="project" value="UniProtKB-KW"/>
</dbReference>
<gene>
    <name evidence="5" type="ORF">SAMN05444008_10545</name>
</gene>
<accession>A0A1M4Z0H5</accession>
<dbReference type="InterPro" id="IPR036390">
    <property type="entry name" value="WH_DNA-bd_sf"/>
</dbReference>
<keyword evidence="1" id="KW-0805">Transcription regulation</keyword>
<dbReference type="PANTHER" id="PTHR33204">
    <property type="entry name" value="TRANSCRIPTIONAL REGULATOR, MARR FAMILY"/>
    <property type="match status" value="1"/>
</dbReference>
<keyword evidence="3" id="KW-0804">Transcription</keyword>
<evidence type="ECO:0000256" key="2">
    <source>
        <dbReference type="ARBA" id="ARBA00023125"/>
    </source>
</evidence>
<dbReference type="InterPro" id="IPR002577">
    <property type="entry name" value="HTH_HxlR"/>
</dbReference>
<evidence type="ECO:0000256" key="3">
    <source>
        <dbReference type="ARBA" id="ARBA00023163"/>
    </source>
</evidence>
<evidence type="ECO:0000313" key="5">
    <source>
        <dbReference type="EMBL" id="SHF11559.1"/>
    </source>
</evidence>